<name>A0AAE6P3H7_9LACO</name>
<dbReference type="Pfam" id="PF00011">
    <property type="entry name" value="HSP20"/>
    <property type="match status" value="1"/>
</dbReference>
<proteinExistence type="inferred from homology"/>
<evidence type="ECO:0000313" key="4">
    <source>
        <dbReference type="EMBL" id="QFX93167.1"/>
    </source>
</evidence>
<accession>A0AAE6P3H7</accession>
<sequence length="140" mass="15821">MANDVRKTNYDPMDDFFGDFGKSLLNSVAGNNKMKTDVLDQDNDYIVKAELPGFKKSDIDISYDNDTLTVHAIHDIDKENKGDYGRILSRERSSSDVNRSFYIPGVDEKKISADYDGGVLTITLPKSQDEETQNHHVEIE</sequence>
<evidence type="ECO:0000256" key="1">
    <source>
        <dbReference type="PROSITE-ProRule" id="PRU00285"/>
    </source>
</evidence>
<dbReference type="RefSeq" id="WP_010022996.1">
    <property type="nucleotide sequence ID" value="NZ_AZDS01000004.1"/>
</dbReference>
<dbReference type="Proteomes" id="UP000327194">
    <property type="component" value="Chromosome"/>
</dbReference>
<organism evidence="4 5">
    <name type="scientific">Fructilactobacillus fructivorans</name>
    <dbReference type="NCBI Taxonomy" id="1614"/>
    <lineage>
        <taxon>Bacteria</taxon>
        <taxon>Bacillati</taxon>
        <taxon>Bacillota</taxon>
        <taxon>Bacilli</taxon>
        <taxon>Lactobacillales</taxon>
        <taxon>Lactobacillaceae</taxon>
        <taxon>Fructilactobacillus</taxon>
    </lineage>
</organism>
<dbReference type="Gene3D" id="2.60.40.790">
    <property type="match status" value="1"/>
</dbReference>
<dbReference type="AlphaFoldDB" id="A0AAE6P3H7"/>
<dbReference type="PROSITE" id="PS01031">
    <property type="entry name" value="SHSP"/>
    <property type="match status" value="1"/>
</dbReference>
<protein>
    <submittedName>
        <fullName evidence="4">Hsp20 family protein</fullName>
    </submittedName>
</protein>
<dbReference type="InterPro" id="IPR002068">
    <property type="entry name" value="A-crystallin/Hsp20_dom"/>
</dbReference>
<evidence type="ECO:0000313" key="5">
    <source>
        <dbReference type="Proteomes" id="UP000327194"/>
    </source>
</evidence>
<dbReference type="InterPro" id="IPR031107">
    <property type="entry name" value="Small_HSP"/>
</dbReference>
<reference evidence="4 5" key="1">
    <citation type="submission" date="2019-10" db="EMBL/GenBank/DDBJ databases">
        <title>Genome sequencing of Lactobacillus fructivorans.</title>
        <authorList>
            <person name="Kim K."/>
        </authorList>
    </citation>
    <scope>NUCLEOTIDE SEQUENCE [LARGE SCALE GENOMIC DNA]</scope>
    <source>
        <strain evidence="4 5">LF543</strain>
    </source>
</reference>
<evidence type="ECO:0000259" key="3">
    <source>
        <dbReference type="PROSITE" id="PS01031"/>
    </source>
</evidence>
<dbReference type="EMBL" id="CP045562">
    <property type="protein sequence ID" value="QFX93167.1"/>
    <property type="molecule type" value="Genomic_DNA"/>
</dbReference>
<dbReference type="CDD" id="cd06471">
    <property type="entry name" value="ACD_LpsHSP_like"/>
    <property type="match status" value="1"/>
</dbReference>
<gene>
    <name evidence="4" type="ORF">LF543_06295</name>
</gene>
<comment type="similarity">
    <text evidence="1 2">Belongs to the small heat shock protein (HSP20) family.</text>
</comment>
<dbReference type="InterPro" id="IPR008978">
    <property type="entry name" value="HSP20-like_chaperone"/>
</dbReference>
<dbReference type="PANTHER" id="PTHR11527">
    <property type="entry name" value="HEAT-SHOCK PROTEIN 20 FAMILY MEMBER"/>
    <property type="match status" value="1"/>
</dbReference>
<dbReference type="KEGG" id="lfv:LF543_06295"/>
<feature type="domain" description="SHSP" evidence="3">
    <location>
        <begin position="27"/>
        <end position="140"/>
    </location>
</feature>
<dbReference type="SUPFAM" id="SSF49764">
    <property type="entry name" value="HSP20-like chaperones"/>
    <property type="match status" value="1"/>
</dbReference>
<evidence type="ECO:0000256" key="2">
    <source>
        <dbReference type="RuleBase" id="RU003616"/>
    </source>
</evidence>